<sequence>MFSQQDKDFIVEKILERLALEPSPRAFIASQFIGTNLPNELTEGNAMVVLMDAMRLCIADGWGHNPIWMEVLLDMYQLRLTPKVNEIWERAKHPPPPEDDPLASTIINNQTPFVNRKSLRSELDTLVTDTAKLKPILVVTGTQKSGKSYSARYIEHFSGIKGIVVTYPITIEPGTELDMGPAEIANNLVMMMGADTSGQPGENTNKKKYVNDLALWVLNKASRLENQHWFILDNFNNQDVRPDSRDFLIALSNNVTTGIFPRKCRIILIDFDRAALSVEPGKVNEEIIGPCTEADLDVAIMEILKRGPSITDNAVLAFIYDFIKTNLPVPEKKMEVLNMRLRVLIEAVIKVSLLIATVTDANFGAILLQVLKDLQSQAQPPAELRKRLLALQGSLEGL</sequence>
<name>A0A1V9E1N1_9BACT</name>
<dbReference type="AlphaFoldDB" id="A0A1V9E1N1"/>
<proteinExistence type="predicted"/>
<dbReference type="OrthoDB" id="623975at2"/>
<comment type="caution">
    <text evidence="1">The sequence shown here is derived from an EMBL/GenBank/DDBJ whole genome shotgun (WGS) entry which is preliminary data.</text>
</comment>
<dbReference type="Proteomes" id="UP000192610">
    <property type="component" value="Unassembled WGS sequence"/>
</dbReference>
<protein>
    <submittedName>
        <fullName evidence="1">Uncharacterized protein</fullName>
    </submittedName>
</protein>
<dbReference type="RefSeq" id="WP_081204540.1">
    <property type="nucleotide sequence ID" value="NZ_FOCZ01000003.1"/>
</dbReference>
<keyword evidence="2" id="KW-1185">Reference proteome</keyword>
<gene>
    <name evidence="1" type="ORF">A4H97_17630</name>
</gene>
<reference evidence="2" key="1">
    <citation type="submission" date="2016-04" db="EMBL/GenBank/DDBJ databases">
        <authorList>
            <person name="Chen L."/>
            <person name="Zhuang W."/>
            <person name="Wang G."/>
        </authorList>
    </citation>
    <scope>NUCLEOTIDE SEQUENCE [LARGE SCALE GENOMIC DNA]</scope>
    <source>
        <strain evidence="2">17621</strain>
    </source>
</reference>
<organism evidence="1 2">
    <name type="scientific">Niastella yeongjuensis</name>
    <dbReference type="NCBI Taxonomy" id="354355"/>
    <lineage>
        <taxon>Bacteria</taxon>
        <taxon>Pseudomonadati</taxon>
        <taxon>Bacteroidota</taxon>
        <taxon>Chitinophagia</taxon>
        <taxon>Chitinophagales</taxon>
        <taxon>Chitinophagaceae</taxon>
        <taxon>Niastella</taxon>
    </lineage>
</organism>
<evidence type="ECO:0000313" key="1">
    <source>
        <dbReference type="EMBL" id="OQP40038.1"/>
    </source>
</evidence>
<dbReference type="EMBL" id="LVXG01000078">
    <property type="protein sequence ID" value="OQP40038.1"/>
    <property type="molecule type" value="Genomic_DNA"/>
</dbReference>
<dbReference type="STRING" id="354355.SAMN05660816_02271"/>
<evidence type="ECO:0000313" key="2">
    <source>
        <dbReference type="Proteomes" id="UP000192610"/>
    </source>
</evidence>
<accession>A0A1V9E1N1</accession>